<protein>
    <submittedName>
        <fullName evidence="2">DNA/RNA polymerase</fullName>
    </submittedName>
</protein>
<dbReference type="Gene3D" id="3.30.70.270">
    <property type="match status" value="2"/>
</dbReference>
<evidence type="ECO:0000313" key="2">
    <source>
        <dbReference type="EMBL" id="OCB91760.1"/>
    </source>
</evidence>
<organism evidence="2 3">
    <name type="scientific">Sanghuangporus baumii</name>
    <name type="common">Phellinus baumii</name>
    <dbReference type="NCBI Taxonomy" id="108892"/>
    <lineage>
        <taxon>Eukaryota</taxon>
        <taxon>Fungi</taxon>
        <taxon>Dikarya</taxon>
        <taxon>Basidiomycota</taxon>
        <taxon>Agaricomycotina</taxon>
        <taxon>Agaricomycetes</taxon>
        <taxon>Hymenochaetales</taxon>
        <taxon>Hymenochaetaceae</taxon>
        <taxon>Sanghuangporus</taxon>
    </lineage>
</organism>
<dbReference type="InterPro" id="IPR050951">
    <property type="entry name" value="Retrovirus_Pol_polyprotein"/>
</dbReference>
<accession>A0A9Q5I5K2</accession>
<dbReference type="OrthoDB" id="3246250at2759"/>
<dbReference type="PANTHER" id="PTHR37984:SF5">
    <property type="entry name" value="PROTEIN NYNRIN-LIKE"/>
    <property type="match status" value="1"/>
</dbReference>
<feature type="domain" description="Reverse transcriptase" evidence="1">
    <location>
        <begin position="1"/>
        <end position="67"/>
    </location>
</feature>
<keyword evidence="3" id="KW-1185">Reference proteome</keyword>
<proteinExistence type="predicted"/>
<dbReference type="InterPro" id="IPR043502">
    <property type="entry name" value="DNA/RNA_pol_sf"/>
</dbReference>
<dbReference type="InterPro" id="IPR000477">
    <property type="entry name" value="RT_dom"/>
</dbReference>
<dbReference type="Proteomes" id="UP000757232">
    <property type="component" value="Unassembled WGS sequence"/>
</dbReference>
<dbReference type="PANTHER" id="PTHR37984">
    <property type="entry name" value="PROTEIN CBG26694"/>
    <property type="match status" value="1"/>
</dbReference>
<reference evidence="2" key="1">
    <citation type="submission" date="2016-06" db="EMBL/GenBank/DDBJ databases">
        <title>Draft Genome sequence of the fungus Inonotus baumii.</title>
        <authorList>
            <person name="Zhu H."/>
            <person name="Lin W."/>
        </authorList>
    </citation>
    <scope>NUCLEOTIDE SEQUENCE</scope>
    <source>
        <strain evidence="2">821</strain>
    </source>
</reference>
<dbReference type="Pfam" id="PF00078">
    <property type="entry name" value="RVT_1"/>
    <property type="match status" value="1"/>
</dbReference>
<comment type="caution">
    <text evidence="2">The sequence shown here is derived from an EMBL/GenBank/DDBJ whole genome shotgun (WGS) entry which is preliminary data.</text>
</comment>
<dbReference type="InterPro" id="IPR043128">
    <property type="entry name" value="Rev_trsase/Diguanyl_cyclase"/>
</dbReference>
<dbReference type="SUPFAM" id="SSF56672">
    <property type="entry name" value="DNA/RNA polymerases"/>
    <property type="match status" value="1"/>
</dbReference>
<dbReference type="FunFam" id="3.30.70.270:FF:000063">
    <property type="entry name" value="Zinc knuckle domaincontaining protein"/>
    <property type="match status" value="1"/>
</dbReference>
<sequence>MNELFQDMIGQGILIYLDNIIVYAETEQEHWDLLAEVLHRLREADFFCKPEKCYFGKKELDYLGFVVNQLGMQMDPYKVKVVQEWPALSSKQDIQKFIAFANFYQKFIENFTKIARPLTELMSSKKTFTWRERQQESFRKLKEAFTTAPMLV</sequence>
<evidence type="ECO:0000259" key="1">
    <source>
        <dbReference type="PROSITE" id="PS50878"/>
    </source>
</evidence>
<dbReference type="PROSITE" id="PS50878">
    <property type="entry name" value="RT_POL"/>
    <property type="match status" value="1"/>
</dbReference>
<evidence type="ECO:0000313" key="3">
    <source>
        <dbReference type="Proteomes" id="UP000757232"/>
    </source>
</evidence>
<dbReference type="EMBL" id="LNZH02000066">
    <property type="protein sequence ID" value="OCB91760.1"/>
    <property type="molecule type" value="Genomic_DNA"/>
</dbReference>
<gene>
    <name evidence="2" type="ORF">A7U60_g988</name>
</gene>
<dbReference type="AlphaFoldDB" id="A0A9Q5I5K2"/>
<name>A0A9Q5I5K2_SANBA</name>